<feature type="non-terminal residue" evidence="4">
    <location>
        <position position="1"/>
    </location>
</feature>
<dbReference type="Gene3D" id="3.60.10.10">
    <property type="entry name" value="Endonuclease/exonuclease/phosphatase"/>
    <property type="match status" value="1"/>
</dbReference>
<dbReference type="InterPro" id="IPR005135">
    <property type="entry name" value="Endo/exonuclease/phosphatase"/>
</dbReference>
<evidence type="ECO:0000259" key="2">
    <source>
        <dbReference type="Pfam" id="PF03372"/>
    </source>
</evidence>
<dbReference type="STRING" id="3775.A0A1Q3BY07"/>
<protein>
    <submittedName>
        <fullName evidence="4">Exo_endo_phos domain-containing protein/DUF4283 domain-containing protein</fullName>
    </submittedName>
</protein>
<dbReference type="GO" id="GO:0003824">
    <property type="term" value="F:catalytic activity"/>
    <property type="evidence" value="ECO:0007669"/>
    <property type="project" value="InterPro"/>
</dbReference>
<dbReference type="PANTHER" id="PTHR31286:SF165">
    <property type="entry name" value="DUF4283 DOMAIN-CONTAINING PROTEIN"/>
    <property type="match status" value="1"/>
</dbReference>
<dbReference type="InterPro" id="IPR025558">
    <property type="entry name" value="DUF4283"/>
</dbReference>
<keyword evidence="5" id="KW-1185">Reference proteome</keyword>
<feature type="domain" description="Endonuclease/exonuclease/phosphatase" evidence="2">
    <location>
        <begin position="353"/>
        <end position="501"/>
    </location>
</feature>
<dbReference type="SUPFAM" id="SSF56219">
    <property type="entry name" value="DNase I-like"/>
    <property type="match status" value="1"/>
</dbReference>
<accession>A0A1Q3BY07</accession>
<dbReference type="InterPro" id="IPR036691">
    <property type="entry name" value="Endo/exonu/phosph_ase_sf"/>
</dbReference>
<dbReference type="Pfam" id="PF14111">
    <property type="entry name" value="DUF4283"/>
    <property type="match status" value="1"/>
</dbReference>
<evidence type="ECO:0000313" key="4">
    <source>
        <dbReference type="EMBL" id="GAV72801.1"/>
    </source>
</evidence>
<feature type="region of interest" description="Disordered" evidence="1">
    <location>
        <begin position="315"/>
        <end position="348"/>
    </location>
</feature>
<evidence type="ECO:0000256" key="1">
    <source>
        <dbReference type="SAM" id="MobiDB-lite"/>
    </source>
</evidence>
<dbReference type="InParanoid" id="A0A1Q3BY07"/>
<dbReference type="EMBL" id="BDDD01001041">
    <property type="protein sequence ID" value="GAV72801.1"/>
    <property type="molecule type" value="Genomic_DNA"/>
</dbReference>
<dbReference type="AlphaFoldDB" id="A0A1Q3BY07"/>
<dbReference type="Pfam" id="PF03372">
    <property type="entry name" value="Exo_endo_phos"/>
    <property type="match status" value="1"/>
</dbReference>
<dbReference type="OrthoDB" id="1739952at2759"/>
<reference evidence="5" key="1">
    <citation type="submission" date="2016-04" db="EMBL/GenBank/DDBJ databases">
        <title>Cephalotus genome sequencing.</title>
        <authorList>
            <person name="Fukushima K."/>
            <person name="Hasebe M."/>
            <person name="Fang X."/>
        </authorList>
    </citation>
    <scope>NUCLEOTIDE SEQUENCE [LARGE SCALE GENOMIC DNA]</scope>
    <source>
        <strain evidence="5">cv. St1</strain>
    </source>
</reference>
<dbReference type="PANTHER" id="PTHR31286">
    <property type="entry name" value="GLYCINE-RICH CELL WALL STRUCTURAL PROTEIN 1.8-LIKE"/>
    <property type="match status" value="1"/>
</dbReference>
<feature type="domain" description="DUF4283" evidence="3">
    <location>
        <begin position="28"/>
        <end position="107"/>
    </location>
</feature>
<name>A0A1Q3BY07_CEPFO</name>
<feature type="non-terminal residue" evidence="4">
    <location>
        <position position="653"/>
    </location>
</feature>
<dbReference type="InterPro" id="IPR040256">
    <property type="entry name" value="At4g02000-like"/>
</dbReference>
<comment type="caution">
    <text evidence="4">The sequence shown here is derived from an EMBL/GenBank/DDBJ whole genome shotgun (WGS) entry which is preliminary data.</text>
</comment>
<sequence>QKLTYIAPVECNGEMLAEMPEEILVEGAKEWEHALVGFFVGKKIPFRSLLAVLNKKWSSVGKFTIHTADNGIFIFKFESEAARDWILNNGPWDVWGVHLALRLWERDMPPICSGFDKIPVWVKLMNIPMEYWTVQGLSRLASVLGTPLHMDPATEGKQLISFARICVEMKADKEFPVAIKTRRTNGDIAEVKVEYSWRPPVCERCKVFDHSTRICPLKPGPRAEVQGERPAPDPEGWVEVKGKGKEKMAAEVTPGVPFLKPALKNQGSYIPPRNVETPNTPDKGKAVCADSDTATPEVSQFALKIRNIEGQLKMDPVYREPKTNMGELPRLTGSSSSRKKRKKKSLPTGKTCWNIRGLNDPIKQREVKSLILKNNVAFLGVLETRVRAANKDKVGRKFGRGWRMVTNHSQSLLGRIWILWNPSVLQFTVEHISHQAIHGKLIFQGIVIFVSVVYGSCDYRERRDLWANLAHLSLRLKSMPWIVVGDFNVSRWPNEHSGGRPVFSKAMSEFRECIWKCELEDLRQTGCFLTWSNKREGADTVSKKLDRAMGNWCWFKEYNHVQASFPLPGISDHSPCILQLKTACRSGTRPFKYLNVWASHPDFLDEVSKVWAQEVEGNPLEVVSKKLRMLKPALKEFHSRHFNNLTTDCTRLK</sequence>
<evidence type="ECO:0000259" key="3">
    <source>
        <dbReference type="Pfam" id="PF14111"/>
    </source>
</evidence>
<feature type="region of interest" description="Disordered" evidence="1">
    <location>
        <begin position="263"/>
        <end position="284"/>
    </location>
</feature>
<gene>
    <name evidence="4" type="ORF">CFOL_v3_16289</name>
</gene>
<evidence type="ECO:0000313" key="5">
    <source>
        <dbReference type="Proteomes" id="UP000187406"/>
    </source>
</evidence>
<dbReference type="Proteomes" id="UP000187406">
    <property type="component" value="Unassembled WGS sequence"/>
</dbReference>
<organism evidence="4 5">
    <name type="scientific">Cephalotus follicularis</name>
    <name type="common">Albany pitcher plant</name>
    <dbReference type="NCBI Taxonomy" id="3775"/>
    <lineage>
        <taxon>Eukaryota</taxon>
        <taxon>Viridiplantae</taxon>
        <taxon>Streptophyta</taxon>
        <taxon>Embryophyta</taxon>
        <taxon>Tracheophyta</taxon>
        <taxon>Spermatophyta</taxon>
        <taxon>Magnoliopsida</taxon>
        <taxon>eudicotyledons</taxon>
        <taxon>Gunneridae</taxon>
        <taxon>Pentapetalae</taxon>
        <taxon>rosids</taxon>
        <taxon>fabids</taxon>
        <taxon>Oxalidales</taxon>
        <taxon>Cephalotaceae</taxon>
        <taxon>Cephalotus</taxon>
    </lineage>
</organism>
<proteinExistence type="predicted"/>